<feature type="region of interest" description="Disordered" evidence="2">
    <location>
        <begin position="272"/>
        <end position="291"/>
    </location>
</feature>
<feature type="compositionally biased region" description="Acidic residues" evidence="2">
    <location>
        <begin position="132"/>
        <end position="145"/>
    </location>
</feature>
<keyword evidence="1" id="KW-0175">Coiled coil</keyword>
<accession>A0A8K0HRM5</accession>
<dbReference type="AlphaFoldDB" id="A0A8K0HRM5"/>
<proteinExistence type="predicted"/>
<dbReference type="PANTHER" id="PTHR38936">
    <property type="entry name" value="TITIN-LIKE ISOFORM X2"/>
    <property type="match status" value="1"/>
</dbReference>
<feature type="compositionally biased region" description="Polar residues" evidence="2">
    <location>
        <begin position="109"/>
        <end position="118"/>
    </location>
</feature>
<evidence type="ECO:0000256" key="2">
    <source>
        <dbReference type="SAM" id="MobiDB-lite"/>
    </source>
</evidence>
<name>A0A8K0HRM5_9ROSA</name>
<feature type="region of interest" description="Disordered" evidence="2">
    <location>
        <begin position="53"/>
        <end position="154"/>
    </location>
</feature>
<feature type="region of interest" description="Disordered" evidence="2">
    <location>
        <begin position="1"/>
        <end position="33"/>
    </location>
</feature>
<dbReference type="PANTHER" id="PTHR38936:SF1">
    <property type="entry name" value="DUF641 DOMAIN-CONTAINING PROTEIN"/>
    <property type="match status" value="1"/>
</dbReference>
<feature type="compositionally biased region" description="Basic residues" evidence="2">
    <location>
        <begin position="90"/>
        <end position="105"/>
    </location>
</feature>
<protein>
    <submittedName>
        <fullName evidence="3">Uncharacterized protein</fullName>
    </submittedName>
</protein>
<feature type="compositionally biased region" description="Basic and acidic residues" evidence="2">
    <location>
        <begin position="78"/>
        <end position="89"/>
    </location>
</feature>
<keyword evidence="4" id="KW-1185">Reference proteome</keyword>
<reference evidence="3" key="1">
    <citation type="submission" date="2020-03" db="EMBL/GenBank/DDBJ databases">
        <title>A high-quality chromosome-level genome assembly of a woody plant with both climbing and erect habits, Rhamnella rubrinervis.</title>
        <authorList>
            <person name="Lu Z."/>
            <person name="Yang Y."/>
            <person name="Zhu X."/>
            <person name="Sun Y."/>
        </authorList>
    </citation>
    <scope>NUCLEOTIDE SEQUENCE</scope>
    <source>
        <strain evidence="3">BYM</strain>
        <tissue evidence="3">Leaf</tissue>
    </source>
</reference>
<gene>
    <name evidence="3" type="ORF">FNV43_RR02521</name>
</gene>
<evidence type="ECO:0000313" key="4">
    <source>
        <dbReference type="Proteomes" id="UP000796880"/>
    </source>
</evidence>
<feature type="compositionally biased region" description="Polar residues" evidence="2">
    <location>
        <begin position="1"/>
        <end position="15"/>
    </location>
</feature>
<evidence type="ECO:0000256" key="1">
    <source>
        <dbReference type="SAM" id="Coils"/>
    </source>
</evidence>
<dbReference type="EMBL" id="VOIH02000001">
    <property type="protein sequence ID" value="KAF3457861.1"/>
    <property type="molecule type" value="Genomic_DNA"/>
</dbReference>
<feature type="coiled-coil region" evidence="1">
    <location>
        <begin position="195"/>
        <end position="222"/>
    </location>
</feature>
<dbReference type="Proteomes" id="UP000796880">
    <property type="component" value="Unassembled WGS sequence"/>
</dbReference>
<comment type="caution">
    <text evidence="3">The sequence shown here is derived from an EMBL/GenBank/DDBJ whole genome shotgun (WGS) entry which is preliminary data.</text>
</comment>
<organism evidence="3 4">
    <name type="scientific">Rhamnella rubrinervis</name>
    <dbReference type="NCBI Taxonomy" id="2594499"/>
    <lineage>
        <taxon>Eukaryota</taxon>
        <taxon>Viridiplantae</taxon>
        <taxon>Streptophyta</taxon>
        <taxon>Embryophyta</taxon>
        <taxon>Tracheophyta</taxon>
        <taxon>Spermatophyta</taxon>
        <taxon>Magnoliopsida</taxon>
        <taxon>eudicotyledons</taxon>
        <taxon>Gunneridae</taxon>
        <taxon>Pentapetalae</taxon>
        <taxon>rosids</taxon>
        <taxon>fabids</taxon>
        <taxon>Rosales</taxon>
        <taxon>Rhamnaceae</taxon>
        <taxon>rhamnoid group</taxon>
        <taxon>Rhamneae</taxon>
        <taxon>Rhamnella</taxon>
    </lineage>
</organism>
<sequence length="291" mass="32904">MEIVNSHPNSIQATPSRRKRNKYQPAVVRRSGRLQNALVPARKEDLVVEEIILSEGDKEDEQGDNMKEELPETTLIQKKREEKSTESPSKRRRKRYLTVHPKRSKRTENTNLPASSQDIGPVIGEMIPSESDKEDEQNATEEEELPEPKSGKTNMEEKLDYIVQMLETQNNTEGTSNFKDSFPSGDPNTTYKSLCVESQKRIEALTKENQQLSVKLEVALGKLEVYEKGPLVFSELMEKLKDIIVVSSLIKATETAVNISSEALRNALSSLNAVQEPEPEAETAAKKKRRR</sequence>
<evidence type="ECO:0000313" key="3">
    <source>
        <dbReference type="EMBL" id="KAF3457861.1"/>
    </source>
</evidence>
<dbReference type="OrthoDB" id="1937314at2759"/>